<evidence type="ECO:0000313" key="3">
    <source>
        <dbReference type="Proteomes" id="UP001243846"/>
    </source>
</evidence>
<gene>
    <name evidence="2" type="ORF">QWZ10_15285</name>
</gene>
<keyword evidence="3" id="KW-1185">Reference proteome</keyword>
<sequence>MVTDPLPAGFEIDNPNLISAGDISQLSWLGEDTPRPIWPNSGKTVSRPR</sequence>
<proteinExistence type="predicted"/>
<name>A0ABT8DAA4_9RHOB</name>
<reference evidence="3" key="1">
    <citation type="journal article" date="2019" name="Int. J. Syst. Evol. Microbiol.">
        <title>The Global Catalogue of Microorganisms (GCM) 10K type strain sequencing project: providing services to taxonomists for standard genome sequencing and annotation.</title>
        <authorList>
            <consortium name="The Broad Institute Genomics Platform"/>
            <consortium name="The Broad Institute Genome Sequencing Center for Infectious Disease"/>
            <person name="Wu L."/>
            <person name="Ma J."/>
        </authorList>
    </citation>
    <scope>NUCLEOTIDE SEQUENCE [LARGE SCALE GENOMIC DNA]</scope>
    <source>
        <strain evidence="3">CECT 8482</strain>
    </source>
</reference>
<comment type="caution">
    <text evidence="2">The sequence shown here is derived from an EMBL/GenBank/DDBJ whole genome shotgun (WGS) entry which is preliminary data.</text>
</comment>
<accession>A0ABT8DAA4</accession>
<organism evidence="2 3">
    <name type="scientific">Paracoccus cavernae</name>
    <dbReference type="NCBI Taxonomy" id="1571207"/>
    <lineage>
        <taxon>Bacteria</taxon>
        <taxon>Pseudomonadati</taxon>
        <taxon>Pseudomonadota</taxon>
        <taxon>Alphaproteobacteria</taxon>
        <taxon>Rhodobacterales</taxon>
        <taxon>Paracoccaceae</taxon>
        <taxon>Paracoccus</taxon>
    </lineage>
</organism>
<dbReference type="Proteomes" id="UP001243846">
    <property type="component" value="Unassembled WGS sequence"/>
</dbReference>
<protein>
    <submittedName>
        <fullName evidence="2">Uncharacterized protein</fullName>
    </submittedName>
</protein>
<evidence type="ECO:0000313" key="2">
    <source>
        <dbReference type="EMBL" id="MDN3712782.1"/>
    </source>
</evidence>
<evidence type="ECO:0000256" key="1">
    <source>
        <dbReference type="SAM" id="MobiDB-lite"/>
    </source>
</evidence>
<dbReference type="EMBL" id="JAUFRC010000001">
    <property type="protein sequence ID" value="MDN3712782.1"/>
    <property type="molecule type" value="Genomic_DNA"/>
</dbReference>
<feature type="region of interest" description="Disordered" evidence="1">
    <location>
        <begin position="30"/>
        <end position="49"/>
    </location>
</feature>